<comment type="similarity">
    <text evidence="2">Belongs to the SusD family.</text>
</comment>
<dbReference type="EMBL" id="CABWLR010000005">
    <property type="protein sequence ID" value="VXC01513.1"/>
    <property type="molecule type" value="Genomic_DNA"/>
</dbReference>
<keyword evidence="5" id="KW-0998">Cell outer membrane</keyword>
<protein>
    <submittedName>
        <fullName evidence="9">RagB/SusD family nutrient uptake outer membrane protein</fullName>
    </submittedName>
</protein>
<feature type="domain" description="SusD-like N-terminal" evidence="8">
    <location>
        <begin position="96"/>
        <end position="222"/>
    </location>
</feature>
<dbReference type="Gene3D" id="1.25.40.390">
    <property type="match status" value="1"/>
</dbReference>
<dbReference type="Pfam" id="PF07980">
    <property type="entry name" value="SusD_RagB"/>
    <property type="match status" value="1"/>
</dbReference>
<dbReference type="GO" id="GO:0009279">
    <property type="term" value="C:cell outer membrane"/>
    <property type="evidence" value="ECO:0007669"/>
    <property type="project" value="UniProtKB-SubCell"/>
</dbReference>
<dbReference type="Proteomes" id="UP000430202">
    <property type="component" value="Unassembled WGS sequence"/>
</dbReference>
<proteinExistence type="inferred from homology"/>
<evidence type="ECO:0000259" key="8">
    <source>
        <dbReference type="Pfam" id="PF14322"/>
    </source>
</evidence>
<dbReference type="PROSITE" id="PS51257">
    <property type="entry name" value="PROKAR_LIPOPROTEIN"/>
    <property type="match status" value="1"/>
</dbReference>
<feature type="signal peptide" evidence="6">
    <location>
        <begin position="1"/>
        <end position="19"/>
    </location>
</feature>
<keyword evidence="3 6" id="KW-0732">Signal</keyword>
<accession>A0A653VJ32</accession>
<dbReference type="SUPFAM" id="SSF48452">
    <property type="entry name" value="TPR-like"/>
    <property type="match status" value="1"/>
</dbReference>
<organism evidence="9 10">
    <name type="scientific">Maribacter litoralis</name>
    <dbReference type="NCBI Taxonomy" id="2059726"/>
    <lineage>
        <taxon>Bacteria</taxon>
        <taxon>Pseudomonadati</taxon>
        <taxon>Bacteroidota</taxon>
        <taxon>Flavobacteriia</taxon>
        <taxon>Flavobacteriales</taxon>
        <taxon>Flavobacteriaceae</taxon>
        <taxon>Maribacter</taxon>
    </lineage>
</organism>
<sequence>MKKKLIYLFTLFAAISACSDEFTEQPAIGALSDAAVQNEDGVELLLIGAYSTLDGIRNNLSGNGFAASGDNWWFDVIADDAHKGSTDGDQADLFEMEVYNWTTGNPYVLGKWSSIFAGVNRANAVISLISTIEDADLTGKLAEARFLRGHFNFELQRIYGNVPYISEENYANTEFNQPNPGPIWDEIEADFQFAMDNLPATQEQSGRPTSWAAQTYLGKVHLQQSDWSAAFDLLEDVINNGPYSLNTEFLDNFISSGENSSESVFSIQFTADTGQSLNGNIGGVLNFPNPGPFGSCCGFYQPSQDLVNAFQTDADGLPLLDTFNEAGNDVTNDYGIEDEEAFTPHTGPLDPRLDYTVGRRGIDYNGYGTFPGHSWIRATFADISGPYLPAKNVYQNGDADNQGTGSWGQQHSGINYNIIRFADVLLMGAEAAVETNDLASALTWVNMVRNRAKNMSYVQNEAGDADAANYVIEPYANFADQDFARKAVRHERRLELGMEGHRLFDIRRWGNGVEIINEYIANESRTIENFGTKANAYEAKHDLLPIPLSAIDLSGGILEQNPGY</sequence>
<dbReference type="RefSeq" id="WP_159303583.1">
    <property type="nucleotide sequence ID" value="NZ_LR733271.1"/>
</dbReference>
<evidence type="ECO:0000256" key="5">
    <source>
        <dbReference type="ARBA" id="ARBA00023237"/>
    </source>
</evidence>
<dbReference type="InterPro" id="IPR011990">
    <property type="entry name" value="TPR-like_helical_dom_sf"/>
</dbReference>
<comment type="subcellular location">
    <subcellularLocation>
        <location evidence="1">Cell outer membrane</location>
    </subcellularLocation>
</comment>
<evidence type="ECO:0000256" key="2">
    <source>
        <dbReference type="ARBA" id="ARBA00006275"/>
    </source>
</evidence>
<evidence type="ECO:0000313" key="9">
    <source>
        <dbReference type="EMBL" id="VXC01513.1"/>
    </source>
</evidence>
<feature type="domain" description="RagB/SusD" evidence="7">
    <location>
        <begin position="262"/>
        <end position="564"/>
    </location>
</feature>
<evidence type="ECO:0000256" key="6">
    <source>
        <dbReference type="SAM" id="SignalP"/>
    </source>
</evidence>
<evidence type="ECO:0000256" key="3">
    <source>
        <dbReference type="ARBA" id="ARBA00022729"/>
    </source>
</evidence>
<keyword evidence="4" id="KW-0472">Membrane</keyword>
<keyword evidence="10" id="KW-1185">Reference proteome</keyword>
<name>A0A653VJ32_9FLAO</name>
<feature type="chain" id="PRO_5024944815" evidence="6">
    <location>
        <begin position="20"/>
        <end position="564"/>
    </location>
</feature>
<gene>
    <name evidence="9" type="ORF">MARI151_50385</name>
</gene>
<dbReference type="AlphaFoldDB" id="A0A653VJ32"/>
<reference evidence="9 10" key="1">
    <citation type="submission" date="2019-10" db="EMBL/GenBank/DDBJ databases">
        <authorList>
            <person name="Karimi E."/>
        </authorList>
    </citation>
    <scope>NUCLEOTIDE SEQUENCE [LARGE SCALE GENOMIC DNA]</scope>
    <source>
        <strain evidence="9">Maribacter sp. 151</strain>
    </source>
</reference>
<evidence type="ECO:0000256" key="1">
    <source>
        <dbReference type="ARBA" id="ARBA00004442"/>
    </source>
</evidence>
<evidence type="ECO:0000256" key="4">
    <source>
        <dbReference type="ARBA" id="ARBA00023136"/>
    </source>
</evidence>
<dbReference type="Pfam" id="PF14322">
    <property type="entry name" value="SusD-like_3"/>
    <property type="match status" value="1"/>
</dbReference>
<dbReference type="InterPro" id="IPR012944">
    <property type="entry name" value="SusD_RagB_dom"/>
</dbReference>
<evidence type="ECO:0000313" key="10">
    <source>
        <dbReference type="Proteomes" id="UP000430202"/>
    </source>
</evidence>
<evidence type="ECO:0000259" key="7">
    <source>
        <dbReference type="Pfam" id="PF07980"/>
    </source>
</evidence>
<dbReference type="InterPro" id="IPR033985">
    <property type="entry name" value="SusD-like_N"/>
</dbReference>